<sequence length="197" mass="22589">MKMAVEMAAVSMEKPSGGTSPSGREQRLLSPDLGFAMAAARKVSRTWLPPVEGQLQLHKDYFHLTDPVFKEKMFRRRYKMSRELFLVILRGIRNYDPYFQCRPDATGALGFTSYQKCSAAIRMLSYGMTADIFDEYLQMGESTCLEAMYRFCRAVIVVFGQHYCRETNVEDTRQLLSVNESRGFPGMIGSIDCMHWD</sequence>
<comment type="caution">
    <text evidence="1">The sequence shown here is derived from an EMBL/GenBank/DDBJ whole genome shotgun (WGS) entry which is preliminary data.</text>
</comment>
<dbReference type="PANTHER" id="PTHR47150:SF5">
    <property type="entry name" value="OS07G0546750 PROTEIN"/>
    <property type="match status" value="1"/>
</dbReference>
<evidence type="ECO:0008006" key="3">
    <source>
        <dbReference type="Google" id="ProtNLM"/>
    </source>
</evidence>
<evidence type="ECO:0000313" key="1">
    <source>
        <dbReference type="EMBL" id="KAK1670500.1"/>
    </source>
</evidence>
<dbReference type="Proteomes" id="UP001231189">
    <property type="component" value="Unassembled WGS sequence"/>
</dbReference>
<evidence type="ECO:0000313" key="2">
    <source>
        <dbReference type="Proteomes" id="UP001231189"/>
    </source>
</evidence>
<gene>
    <name evidence="1" type="ORF">QYE76_058659</name>
</gene>
<organism evidence="1 2">
    <name type="scientific">Lolium multiflorum</name>
    <name type="common">Italian ryegrass</name>
    <name type="synonym">Lolium perenne subsp. multiflorum</name>
    <dbReference type="NCBI Taxonomy" id="4521"/>
    <lineage>
        <taxon>Eukaryota</taxon>
        <taxon>Viridiplantae</taxon>
        <taxon>Streptophyta</taxon>
        <taxon>Embryophyta</taxon>
        <taxon>Tracheophyta</taxon>
        <taxon>Spermatophyta</taxon>
        <taxon>Magnoliopsida</taxon>
        <taxon>Liliopsida</taxon>
        <taxon>Poales</taxon>
        <taxon>Poaceae</taxon>
        <taxon>BOP clade</taxon>
        <taxon>Pooideae</taxon>
        <taxon>Poodae</taxon>
        <taxon>Poeae</taxon>
        <taxon>Poeae Chloroplast Group 2 (Poeae type)</taxon>
        <taxon>Loliodinae</taxon>
        <taxon>Loliinae</taxon>
        <taxon>Lolium</taxon>
    </lineage>
</organism>
<keyword evidence="2" id="KW-1185">Reference proteome</keyword>
<name>A0AAD8T7G2_LOLMU</name>
<dbReference type="InterPro" id="IPR006912">
    <property type="entry name" value="Harbinger_derived_prot"/>
</dbReference>
<dbReference type="PANTHER" id="PTHR47150">
    <property type="entry name" value="OS12G0169200 PROTEIN"/>
    <property type="match status" value="1"/>
</dbReference>
<dbReference type="EMBL" id="JAUUTY010000003">
    <property type="protein sequence ID" value="KAK1670500.1"/>
    <property type="molecule type" value="Genomic_DNA"/>
</dbReference>
<accession>A0AAD8T7G2</accession>
<reference evidence="1" key="1">
    <citation type="submission" date="2023-07" db="EMBL/GenBank/DDBJ databases">
        <title>A chromosome-level genome assembly of Lolium multiflorum.</title>
        <authorList>
            <person name="Chen Y."/>
            <person name="Copetti D."/>
            <person name="Kolliker R."/>
            <person name="Studer B."/>
        </authorList>
    </citation>
    <scope>NUCLEOTIDE SEQUENCE</scope>
    <source>
        <strain evidence="1">02402/16</strain>
        <tissue evidence="1">Leaf</tissue>
    </source>
</reference>
<dbReference type="AlphaFoldDB" id="A0AAD8T7G2"/>
<protein>
    <recommendedName>
        <fullName evidence="3">Nuclease HARBI1</fullName>
    </recommendedName>
</protein>
<dbReference type="Pfam" id="PF04827">
    <property type="entry name" value="Plant_tran"/>
    <property type="match status" value="1"/>
</dbReference>
<proteinExistence type="predicted"/>